<protein>
    <submittedName>
        <fullName evidence="1">Uncharacterized protein</fullName>
    </submittedName>
</protein>
<dbReference type="EMBL" id="CP001829">
    <property type="protein sequence ID" value="AEK49243.2"/>
    <property type="molecule type" value="Genomic_DNA"/>
</dbReference>
<dbReference type="KEGG" id="cpq:CPC231_02910"/>
<reference evidence="1" key="2">
    <citation type="journal article" date="2011" name="PLoS ONE">
        <title>Evidence for reductive genome evolution and lateral acquisition of virulence functions in two Corynebacterium pseudotuberculosis strains.</title>
        <authorList>
            <person name="Ruiz J.C."/>
            <person name="D'Afonseca V."/>
            <person name="Silva A."/>
            <person name="Ali A."/>
            <person name="Pinto A.C."/>
            <person name="Santos A.R."/>
            <person name="Rocha A.A."/>
            <person name="Lopes D.O."/>
            <person name="Dorella F.A."/>
            <person name="Pacheco L.G."/>
            <person name="Costa M.P."/>
            <person name="Turk M.Z."/>
            <person name="Seyffert N."/>
            <person name="Moraes P.M."/>
            <person name="Soares S.C."/>
            <person name="Almeida S.S."/>
            <person name="Castro T.L."/>
            <person name="Abreu V.A."/>
            <person name="Trost E."/>
            <person name="Baumbach J."/>
            <person name="Tauch A."/>
            <person name="Schneider M.P."/>
            <person name="McCulloch J."/>
            <person name="Cerdeira L.T."/>
            <person name="Ramos R.T."/>
            <person name="Zerlotini A."/>
            <person name="Dominitini A."/>
            <person name="Resende D.M."/>
            <person name="Coser E.M."/>
            <person name="Oliveira L.M."/>
            <person name="Pedrosa A.L."/>
            <person name="Vieira C.U."/>
            <person name="Guimaraes C.T."/>
            <person name="Bartholomeu D.C."/>
            <person name="Oliveira D.M."/>
            <person name="Santos F.R."/>
            <person name="Rabelo E.M."/>
            <person name="Lobo F.P."/>
            <person name="Franco G.R."/>
            <person name="Costa A.F."/>
            <person name="Castro I.M."/>
            <person name="Dias S.R."/>
            <person name="Ferro J.A."/>
            <person name="Ortega J.M."/>
            <person name="Paiva L.V."/>
            <person name="Goulart L.R."/>
            <person name="Almeida J.F."/>
            <person name="Ferro M.I."/>
            <person name="Carneiro N.P."/>
            <person name="Falcao P.R."/>
            <person name="Grynberg P."/>
            <person name="Teixeira S.M."/>
            <person name="Brommonschenkel S."/>
            <person name="Oliveira S.C."/>
            <person name="Meyer R."/>
            <person name="Moore R.J."/>
            <person name="Miyoshi A."/>
            <person name="Oliveira G.C."/>
            <person name="Azevedo V."/>
        </authorList>
    </citation>
    <scope>NUCLEOTIDE SEQUENCE [LARGE SCALE GENOMIC DNA]</scope>
    <source>
        <strain evidence="1">C231</strain>
    </source>
</reference>
<keyword evidence="2" id="KW-1185">Reference proteome</keyword>
<evidence type="ECO:0000313" key="2">
    <source>
        <dbReference type="Proteomes" id="UP000000276"/>
    </source>
</evidence>
<dbReference type="AlphaFoldDB" id="F9Y345"/>
<reference evidence="1" key="1">
    <citation type="journal article" date="2011" name="J. Bacteriol.">
        <title>Complete genome sequence of Corynebacterium pseudotuberculosis I19, a strain isolated from a cow in Israel with bovine mastitis.</title>
        <authorList>
            <consortium name="Consortium: Rede Paraense de Genomica e Proteomica (RPGP)"/>
            <person name="Silva A."/>
            <person name="Schneider M.P."/>
            <person name="Cerdeira L."/>
            <person name="Barbosa M.S."/>
            <person name="Ramos R.T."/>
            <person name="Carneiro A.R."/>
            <person name="Santos R."/>
            <person name="Lima M."/>
            <person name="D'Afonseca V."/>
            <person name="Almeida S.S."/>
            <person name="Santos A.R."/>
            <person name="Soares S.C."/>
            <person name="Pinto A.C."/>
            <person name="Ali A."/>
            <person name="Dorella F.A."/>
            <person name="Rocha F."/>
            <person name="de Abreu V.A."/>
            <person name="Trost E."/>
            <person name="Tauch A."/>
            <person name="Shpigel N."/>
            <person name="Miyoshi A."/>
            <person name="Azevedo V."/>
        </authorList>
    </citation>
    <scope>NUCLEOTIDE SEQUENCE [LARGE SCALE GENOMIC DNA]</scope>
    <source>
        <strain evidence="1">C231</strain>
    </source>
</reference>
<sequence length="59" mass="6648">MITLEHLSQTIVTIETLVTNGNEFPYTHDVMGDMPNSTIWSARIITCTYLDSPSPRHPT</sequence>
<evidence type="ECO:0000313" key="1">
    <source>
        <dbReference type="EMBL" id="AEK49243.2"/>
    </source>
</evidence>
<proteinExistence type="predicted"/>
<dbReference type="STRING" id="681645.CpC231_0580a"/>
<gene>
    <name evidence="1" type="ORF">CPC231_02910</name>
</gene>
<dbReference type="HOGENOM" id="CLU_2952607_0_0_11"/>
<dbReference type="Proteomes" id="UP000000276">
    <property type="component" value="Chromosome"/>
</dbReference>
<dbReference type="OrthoDB" id="9990217at2"/>
<organism evidence="1 2">
    <name type="scientific">Corynebacterium pseudotuberculosis (strain C231)</name>
    <dbReference type="NCBI Taxonomy" id="681645"/>
    <lineage>
        <taxon>Bacteria</taxon>
        <taxon>Bacillati</taxon>
        <taxon>Actinomycetota</taxon>
        <taxon>Actinomycetes</taxon>
        <taxon>Mycobacteriales</taxon>
        <taxon>Corynebacteriaceae</taxon>
        <taxon>Corynebacterium</taxon>
    </lineage>
</organism>
<accession>F9Y345</accession>
<name>F9Y345_CORP2</name>
<reference evidence="1" key="3">
    <citation type="submission" date="2020-01" db="EMBL/GenBank/DDBJ databases">
        <title>New assembly genome of Corynebacterium pseudotuberculosis strain C231 by Illumina Hiseq and Optical mapping.</title>
        <authorList>
            <person name="Sousa T.J."/>
            <person name="Goncalves R."/>
            <person name="Gomide A."/>
            <person name="Seyffert N."/>
            <person name="Castro T."/>
            <person name="Soares S."/>
            <person name="Brenig B."/>
            <person name="Azevedo V."/>
        </authorList>
    </citation>
    <scope>NUCLEOTIDE SEQUENCE</scope>
    <source>
        <strain evidence="1">C231</strain>
    </source>
</reference>